<name>A0A6B0VAB1_IXORI</name>
<organism evidence="1">
    <name type="scientific">Ixodes ricinus</name>
    <name type="common">Common tick</name>
    <name type="synonym">Acarus ricinus</name>
    <dbReference type="NCBI Taxonomy" id="34613"/>
    <lineage>
        <taxon>Eukaryota</taxon>
        <taxon>Metazoa</taxon>
        <taxon>Ecdysozoa</taxon>
        <taxon>Arthropoda</taxon>
        <taxon>Chelicerata</taxon>
        <taxon>Arachnida</taxon>
        <taxon>Acari</taxon>
        <taxon>Parasitiformes</taxon>
        <taxon>Ixodida</taxon>
        <taxon>Ixodoidea</taxon>
        <taxon>Ixodidae</taxon>
        <taxon>Ixodinae</taxon>
        <taxon>Ixodes</taxon>
    </lineage>
</organism>
<evidence type="ECO:0000313" key="1">
    <source>
        <dbReference type="EMBL" id="MXU98515.1"/>
    </source>
</evidence>
<accession>A0A6B0VAB1</accession>
<dbReference type="AlphaFoldDB" id="A0A6B0VAB1"/>
<proteinExistence type="predicted"/>
<reference evidence="1" key="1">
    <citation type="submission" date="2019-12" db="EMBL/GenBank/DDBJ databases">
        <title>An insight into the sialome of adult female Ixodes ricinus ticks feeding for 6 days.</title>
        <authorList>
            <person name="Perner J."/>
            <person name="Ribeiro J.M.C."/>
        </authorList>
    </citation>
    <scope>NUCLEOTIDE SEQUENCE</scope>
    <source>
        <strain evidence="1">Semi-engorged</strain>
        <tissue evidence="1">Salivary glands</tissue>
    </source>
</reference>
<sequence length="340" mass="36831">MGRQVQPGHLGGVGLALLLAEAEHDDGSVVAFHDHLDDLVAVGLSFESALAPFHGRVALGRVAGVLEDRHGLVELLLLEVSAFVHDEVKSAASRGEDVVLERDRPVFRVHDVTGLLVQVADPLSELLGVGNGGREEHITHIVRQQDDRLFPHHASLFVPHVMNLVEDDPPDLPHDLGALVQHAPQDLCCHDEAAGAGVDGDVARHEANVLEVVRKLPKLLVAESLDWSGVNDPLLFSKAQRDGILSHDGLSGRGVGGHQHALVVLQAEDGLLLERIEDERVLARRRAVRAALEGDILHPLGHCDLVYACFDCLDLVHVHVRQVVFGVYVVPYVGNLLLLD</sequence>
<dbReference type="EMBL" id="GIFC01016432">
    <property type="protein sequence ID" value="MXU98515.1"/>
    <property type="molecule type" value="Transcribed_RNA"/>
</dbReference>
<protein>
    <submittedName>
        <fullName evidence="1">Uncharacterized protein</fullName>
    </submittedName>
</protein>